<accession>A0ABU5FBU8</accession>
<evidence type="ECO:0000259" key="1">
    <source>
        <dbReference type="Pfam" id="PF01261"/>
    </source>
</evidence>
<evidence type="ECO:0000313" key="2">
    <source>
        <dbReference type="EMBL" id="MDY3563294.1"/>
    </source>
</evidence>
<reference evidence="3" key="1">
    <citation type="journal article" date="2023" name="Mar. Drugs">
        <title>Gemmata algarum, a Novel Planctomycete Isolated from an Algal Mat, Displays Antimicrobial Activity.</title>
        <authorList>
            <person name="Kumar G."/>
            <person name="Kallscheuer N."/>
            <person name="Kashif M."/>
            <person name="Ahamad S."/>
            <person name="Jagadeeshwari U."/>
            <person name="Pannikurungottu S."/>
            <person name="Haufschild T."/>
            <person name="Kabuu M."/>
            <person name="Sasikala C."/>
            <person name="Jogler C."/>
            <person name="Ramana C."/>
        </authorList>
    </citation>
    <scope>NUCLEOTIDE SEQUENCE [LARGE SCALE GENOMIC DNA]</scope>
    <source>
        <strain evidence="3">JC673</strain>
    </source>
</reference>
<dbReference type="InterPro" id="IPR050312">
    <property type="entry name" value="IolE/XylAMocC-like"/>
</dbReference>
<sequence>MDTLSRRSFLAASAASASAFVSGGLHPMNANAAAEAAKFKLGIVTYNVPKDWDLPTLLKVCKEVGIAAVECRTTHKHGVEPALTADQRKDVRKQFADSGVTFWGSGSTCEFHSDKPEVVRKNVEECKAFIQLVHDLGGTGVKVRPNGVPKGGDEKKTFEQIGKALQECGKAAADAGVEIWVEVHGAVTQLPKNMKAIMEACGHKAVGVTWNSNTTDLENKSVKAGFELLKPWIKSCHINDLTNDAKGTYPYRELFGLLRGIGYDRYTLCEVGTAYPDVAKGTEFLKGYKKLWDELVRA</sequence>
<name>A0ABU5FBU8_9BACT</name>
<dbReference type="GO" id="GO:0016853">
    <property type="term" value="F:isomerase activity"/>
    <property type="evidence" value="ECO:0007669"/>
    <property type="project" value="UniProtKB-KW"/>
</dbReference>
<dbReference type="NCBIfam" id="TIGR01409">
    <property type="entry name" value="TAT_signal_seq"/>
    <property type="match status" value="1"/>
</dbReference>
<proteinExistence type="predicted"/>
<dbReference type="PROSITE" id="PS51318">
    <property type="entry name" value="TAT"/>
    <property type="match status" value="1"/>
</dbReference>
<dbReference type="EMBL" id="JAXBLV010000233">
    <property type="protein sequence ID" value="MDY3563294.1"/>
    <property type="molecule type" value="Genomic_DNA"/>
</dbReference>
<comment type="caution">
    <text evidence="2">The sequence shown here is derived from an EMBL/GenBank/DDBJ whole genome shotgun (WGS) entry which is preliminary data.</text>
</comment>
<evidence type="ECO:0000313" key="3">
    <source>
        <dbReference type="Proteomes" id="UP001272242"/>
    </source>
</evidence>
<dbReference type="InterPro" id="IPR013022">
    <property type="entry name" value="Xyl_isomerase-like_TIM-brl"/>
</dbReference>
<dbReference type="Gene3D" id="3.20.20.150">
    <property type="entry name" value="Divalent-metal-dependent TIM barrel enzymes"/>
    <property type="match status" value="1"/>
</dbReference>
<dbReference type="InterPro" id="IPR006311">
    <property type="entry name" value="TAT_signal"/>
</dbReference>
<dbReference type="InterPro" id="IPR019546">
    <property type="entry name" value="TAT_signal_bac_arc"/>
</dbReference>
<gene>
    <name evidence="2" type="ORF">R5W23_004794</name>
</gene>
<organism evidence="2 3">
    <name type="scientific">Gemmata algarum</name>
    <dbReference type="NCBI Taxonomy" id="2975278"/>
    <lineage>
        <taxon>Bacteria</taxon>
        <taxon>Pseudomonadati</taxon>
        <taxon>Planctomycetota</taxon>
        <taxon>Planctomycetia</taxon>
        <taxon>Gemmatales</taxon>
        <taxon>Gemmataceae</taxon>
        <taxon>Gemmata</taxon>
    </lineage>
</organism>
<dbReference type="Pfam" id="PF01261">
    <property type="entry name" value="AP_endonuc_2"/>
    <property type="match status" value="1"/>
</dbReference>
<dbReference type="InterPro" id="IPR036237">
    <property type="entry name" value="Xyl_isomerase-like_sf"/>
</dbReference>
<feature type="domain" description="Xylose isomerase-like TIM barrel" evidence="1">
    <location>
        <begin position="59"/>
        <end position="286"/>
    </location>
</feature>
<dbReference type="RefSeq" id="WP_320689520.1">
    <property type="nucleotide sequence ID" value="NZ_JAXBLV010000233.1"/>
</dbReference>
<dbReference type="Proteomes" id="UP001272242">
    <property type="component" value="Unassembled WGS sequence"/>
</dbReference>
<keyword evidence="3" id="KW-1185">Reference proteome</keyword>
<keyword evidence="2" id="KW-0413">Isomerase</keyword>
<protein>
    <submittedName>
        <fullName evidence="2">Sugar phosphate isomerase/epimerase</fullName>
    </submittedName>
</protein>
<dbReference type="PANTHER" id="PTHR12110:SF53">
    <property type="entry name" value="BLR5974 PROTEIN"/>
    <property type="match status" value="1"/>
</dbReference>
<dbReference type="SUPFAM" id="SSF51658">
    <property type="entry name" value="Xylose isomerase-like"/>
    <property type="match status" value="1"/>
</dbReference>
<dbReference type="PANTHER" id="PTHR12110">
    <property type="entry name" value="HYDROXYPYRUVATE ISOMERASE"/>
    <property type="match status" value="1"/>
</dbReference>